<evidence type="ECO:0000313" key="2">
    <source>
        <dbReference type="Proteomes" id="UP001152523"/>
    </source>
</evidence>
<proteinExistence type="predicted"/>
<dbReference type="PANTHER" id="PTHR36403:SF1">
    <property type="entry name" value="PROTEIN COFACTOR ASSEMBLY OF COMPLEX C SUBUNIT B CCB2, CHLOROPLASTIC"/>
    <property type="match status" value="1"/>
</dbReference>
<keyword evidence="2" id="KW-1185">Reference proteome</keyword>
<dbReference type="Pfam" id="PF11152">
    <property type="entry name" value="CCB2_CCB4"/>
    <property type="match status" value="1"/>
</dbReference>
<dbReference type="Proteomes" id="UP001152523">
    <property type="component" value="Unassembled WGS sequence"/>
</dbReference>
<gene>
    <name evidence="1" type="ORF">CEPIT_LOCUS1411</name>
</gene>
<evidence type="ECO:0000313" key="1">
    <source>
        <dbReference type="EMBL" id="CAH9059542.1"/>
    </source>
</evidence>
<dbReference type="EMBL" id="CAMAPF010000008">
    <property type="protein sequence ID" value="CAH9059542.1"/>
    <property type="molecule type" value="Genomic_DNA"/>
</dbReference>
<dbReference type="InterPro" id="IPR044970">
    <property type="entry name" value="CCB2"/>
</dbReference>
<organism evidence="1 2">
    <name type="scientific">Cuscuta epithymum</name>
    <dbReference type="NCBI Taxonomy" id="186058"/>
    <lineage>
        <taxon>Eukaryota</taxon>
        <taxon>Viridiplantae</taxon>
        <taxon>Streptophyta</taxon>
        <taxon>Embryophyta</taxon>
        <taxon>Tracheophyta</taxon>
        <taxon>Spermatophyta</taxon>
        <taxon>Magnoliopsida</taxon>
        <taxon>eudicotyledons</taxon>
        <taxon>Gunneridae</taxon>
        <taxon>Pentapetalae</taxon>
        <taxon>asterids</taxon>
        <taxon>lamiids</taxon>
        <taxon>Solanales</taxon>
        <taxon>Convolvulaceae</taxon>
        <taxon>Cuscuteae</taxon>
        <taxon>Cuscuta</taxon>
        <taxon>Cuscuta subgen. Cuscuta</taxon>
    </lineage>
</organism>
<dbReference type="GO" id="GO:0010190">
    <property type="term" value="P:cytochrome b6f complex assembly"/>
    <property type="evidence" value="ECO:0007669"/>
    <property type="project" value="InterPro"/>
</dbReference>
<name>A0AAV0C5I3_9ASTE</name>
<dbReference type="AlphaFoldDB" id="A0AAV0C5I3"/>
<comment type="caution">
    <text evidence="1">The sequence shown here is derived from an EMBL/GenBank/DDBJ whole genome shotgun (WGS) entry which is preliminary data.</text>
</comment>
<protein>
    <recommendedName>
        <fullName evidence="3">Protein COFACTOR ASSEMBLY OF COMPLEX C SUBUNIT B CCB2, chloroplastic</fullName>
    </recommendedName>
</protein>
<reference evidence="1" key="1">
    <citation type="submission" date="2022-07" db="EMBL/GenBank/DDBJ databases">
        <authorList>
            <person name="Macas J."/>
            <person name="Novak P."/>
            <person name="Neumann P."/>
        </authorList>
    </citation>
    <scope>NUCLEOTIDE SEQUENCE</scope>
</reference>
<evidence type="ECO:0008006" key="3">
    <source>
        <dbReference type="Google" id="ProtNLM"/>
    </source>
</evidence>
<dbReference type="InterPro" id="IPR021325">
    <property type="entry name" value="CCB2/CCB4"/>
</dbReference>
<sequence>MSSSSFPLTLFIPLPSRTGDKYQRPPESFRYGIRKPSPKVRCNRAGNNLGSTKTEQEHLKLSVLRFTLGIPGLDESYLPRYIGYAFGSLILLNHYIDSDSSTITAAQMRTEVLGLFLAAFSVVIPYIGRFLKGAVLRDERNLPEDADQMFVISQNVPDALKEDLAWGTYALLRNTNTISVLITTQDALCVRGYWKTPRDMSKADICNWFEKQILQLGYLKLEDTLYFTEATDSPIQELLPKGTRSLLVQPLSCSHSSDKGTSKNDGFVLVASGNSFAYDSQDRGWIKAVASKFKMTTRAELAQTSDGSTWEI</sequence>
<accession>A0AAV0C5I3</accession>
<dbReference type="PANTHER" id="PTHR36403">
    <property type="entry name" value="PROTEIN COFACTOR ASSEMBLY OF COMPLEX C SUBUNIT B CCB2, CHLOROPLASTIC"/>
    <property type="match status" value="1"/>
</dbReference>